<evidence type="ECO:0000313" key="2">
    <source>
        <dbReference type="EMBL" id="KAG6572225.1"/>
    </source>
</evidence>
<evidence type="ECO:0000256" key="1">
    <source>
        <dbReference type="SAM" id="MobiDB-lite"/>
    </source>
</evidence>
<comment type="caution">
    <text evidence="2">The sequence shown here is derived from an EMBL/GenBank/DDBJ whole genome shotgun (WGS) entry which is preliminary data.</text>
</comment>
<organism evidence="2 3">
    <name type="scientific">Cucurbita argyrosperma subsp. sororia</name>
    <dbReference type="NCBI Taxonomy" id="37648"/>
    <lineage>
        <taxon>Eukaryota</taxon>
        <taxon>Viridiplantae</taxon>
        <taxon>Streptophyta</taxon>
        <taxon>Embryophyta</taxon>
        <taxon>Tracheophyta</taxon>
        <taxon>Spermatophyta</taxon>
        <taxon>Magnoliopsida</taxon>
        <taxon>eudicotyledons</taxon>
        <taxon>Gunneridae</taxon>
        <taxon>Pentapetalae</taxon>
        <taxon>rosids</taxon>
        <taxon>fabids</taxon>
        <taxon>Cucurbitales</taxon>
        <taxon>Cucurbitaceae</taxon>
        <taxon>Cucurbiteae</taxon>
        <taxon>Cucurbita</taxon>
    </lineage>
</organism>
<feature type="non-terminal residue" evidence="2">
    <location>
        <position position="1"/>
    </location>
</feature>
<accession>A0AAV6LZ54</accession>
<feature type="compositionally biased region" description="Basic and acidic residues" evidence="1">
    <location>
        <begin position="110"/>
        <end position="123"/>
    </location>
</feature>
<dbReference type="EMBL" id="JAGKQH010000019">
    <property type="protein sequence ID" value="KAG6572225.1"/>
    <property type="molecule type" value="Genomic_DNA"/>
</dbReference>
<feature type="region of interest" description="Disordered" evidence="1">
    <location>
        <begin position="59"/>
        <end position="152"/>
    </location>
</feature>
<evidence type="ECO:0000313" key="3">
    <source>
        <dbReference type="Proteomes" id="UP000685013"/>
    </source>
</evidence>
<dbReference type="AlphaFoldDB" id="A0AAV6LZ54"/>
<proteinExistence type="predicted"/>
<feature type="compositionally biased region" description="Acidic residues" evidence="1">
    <location>
        <begin position="124"/>
        <end position="143"/>
    </location>
</feature>
<dbReference type="PANTHER" id="PTHR34947">
    <property type="entry name" value="TRANSMEMBRANE PROTEIN"/>
    <property type="match status" value="1"/>
</dbReference>
<dbReference type="PANTHER" id="PTHR34947:SF3">
    <property type="entry name" value="TRANSMEMBRANE PROTEIN"/>
    <property type="match status" value="1"/>
</dbReference>
<gene>
    <name evidence="2" type="ORF">SDJN03_28953</name>
</gene>
<name>A0AAV6LZ54_9ROSI</name>
<protein>
    <submittedName>
        <fullName evidence="2">Uncharacterized protein</fullName>
    </submittedName>
</protein>
<dbReference type="Proteomes" id="UP000685013">
    <property type="component" value="Chromosome 19"/>
</dbReference>
<keyword evidence="3" id="KW-1185">Reference proteome</keyword>
<sequence length="177" mass="20135">MKLVISASVLSAMVFYSSLLPFLHSLNLYISATIHKNYMFLLCNGLLVFIVRNSGLISSSGREQCGGHGSREAESPGAAMEDSTTIIERKVEDGEERENGFIAEEEQEESERLVTEEEQQQEHEEQEEQEEEEEEEEEEEAEEVGALSNEELDKKFEEFIRKMKAGIKLESQQVLIL</sequence>
<reference evidence="2 3" key="1">
    <citation type="journal article" date="2021" name="Hortic Res">
        <title>The domestication of Cucurbita argyrosperma as revealed by the genome of its wild relative.</title>
        <authorList>
            <person name="Barrera-Redondo J."/>
            <person name="Sanchez-de la Vega G."/>
            <person name="Aguirre-Liguori J.A."/>
            <person name="Castellanos-Morales G."/>
            <person name="Gutierrez-Guerrero Y.T."/>
            <person name="Aguirre-Dugua X."/>
            <person name="Aguirre-Planter E."/>
            <person name="Tenaillon M.I."/>
            <person name="Lira-Saade R."/>
            <person name="Eguiarte L.E."/>
        </authorList>
    </citation>
    <scope>NUCLEOTIDE SEQUENCE [LARGE SCALE GENOMIC DNA]</scope>
    <source>
        <strain evidence="2">JBR-2021</strain>
    </source>
</reference>